<comment type="caution">
    <text evidence="20">The sequence shown here is derived from an EMBL/GenBank/DDBJ whole genome shotgun (WGS) entry which is preliminary data.</text>
</comment>
<dbReference type="SUPFAM" id="SSF49899">
    <property type="entry name" value="Concanavalin A-like lectins/glucanases"/>
    <property type="match status" value="1"/>
</dbReference>
<dbReference type="Gene3D" id="2.60.120.200">
    <property type="match status" value="1"/>
</dbReference>
<dbReference type="Gene3D" id="2.10.250.10">
    <property type="entry name" value="Calreticulin/calnexin, P domain"/>
    <property type="match status" value="1"/>
</dbReference>
<dbReference type="InterPro" id="IPR018124">
    <property type="entry name" value="Calret/calnex_CS"/>
</dbReference>
<proteinExistence type="inferred from homology"/>
<feature type="compositionally biased region" description="Basic and acidic residues" evidence="19">
    <location>
        <begin position="230"/>
        <end position="252"/>
    </location>
</feature>
<keyword evidence="4" id="KW-0479">Metal-binding</keyword>
<evidence type="ECO:0000256" key="18">
    <source>
        <dbReference type="RuleBase" id="RU362126"/>
    </source>
</evidence>
<dbReference type="Pfam" id="PF00262">
    <property type="entry name" value="Calreticulin"/>
    <property type="match status" value="1"/>
</dbReference>
<keyword evidence="14 18" id="KW-0143">Chaperone</keyword>
<comment type="subcellular location">
    <subcellularLocation>
        <location evidence="16">Endomembrane system</location>
        <topology evidence="16">Single-pass type I membrane protein</topology>
    </subcellularLocation>
    <subcellularLocation>
        <location evidence="1">Endoplasmic reticulum membrane</location>
        <topology evidence="1">Single-pass membrane protein</topology>
    </subcellularLocation>
</comment>
<evidence type="ECO:0000256" key="14">
    <source>
        <dbReference type="ARBA" id="ARBA00023186"/>
    </source>
</evidence>
<feature type="region of interest" description="Disordered" evidence="19">
    <location>
        <begin position="214"/>
        <end position="277"/>
    </location>
</feature>
<dbReference type="GO" id="GO:0051082">
    <property type="term" value="F:unfolded protein binding"/>
    <property type="evidence" value="ECO:0007669"/>
    <property type="project" value="InterPro"/>
</dbReference>
<evidence type="ECO:0000256" key="13">
    <source>
        <dbReference type="ARBA" id="ARBA00023180"/>
    </source>
</evidence>
<evidence type="ECO:0000256" key="16">
    <source>
        <dbReference type="ARBA" id="ARBA00046288"/>
    </source>
</evidence>
<name>A0A0M0K314_9EUKA</name>
<evidence type="ECO:0000256" key="5">
    <source>
        <dbReference type="ARBA" id="ARBA00022729"/>
    </source>
</evidence>
<evidence type="ECO:0000256" key="15">
    <source>
        <dbReference type="ARBA" id="ARBA00037525"/>
    </source>
</evidence>
<dbReference type="PROSITE" id="PS00804">
    <property type="entry name" value="CALRETICULIN_2"/>
    <property type="match status" value="1"/>
</dbReference>
<keyword evidence="8 18" id="KW-0256">Endoplasmic reticulum</keyword>
<dbReference type="InterPro" id="IPR009033">
    <property type="entry name" value="Calreticulin/calnexin_P_dom_sf"/>
</dbReference>
<evidence type="ECO:0000256" key="17">
    <source>
        <dbReference type="PIRSR" id="PIRSR601580-3"/>
    </source>
</evidence>
<dbReference type="FunFam" id="2.10.250.10:FF:000001">
    <property type="entry name" value="Calnexin homolog"/>
    <property type="match status" value="1"/>
</dbReference>
<evidence type="ECO:0000313" key="20">
    <source>
        <dbReference type="EMBL" id="KOO32962.1"/>
    </source>
</evidence>
<dbReference type="GO" id="GO:0005789">
    <property type="term" value="C:endoplasmic reticulum membrane"/>
    <property type="evidence" value="ECO:0007669"/>
    <property type="project" value="UniProtKB-SubCell"/>
</dbReference>
<reference evidence="21" key="1">
    <citation type="journal article" date="2015" name="PLoS Genet.">
        <title>Genome Sequence and Transcriptome Analyses of Chrysochromulina tobin: Metabolic Tools for Enhanced Algal Fitness in the Prominent Order Prymnesiales (Haptophyceae).</title>
        <authorList>
            <person name="Hovde B.T."/>
            <person name="Deodato C.R."/>
            <person name="Hunsperger H.M."/>
            <person name="Ryken S.A."/>
            <person name="Yost W."/>
            <person name="Jha R.K."/>
            <person name="Patterson J."/>
            <person name="Monnat R.J. Jr."/>
            <person name="Barlow S.B."/>
            <person name="Starkenburg S.R."/>
            <person name="Cattolico R.A."/>
        </authorList>
    </citation>
    <scope>NUCLEOTIDE SEQUENCE</scope>
    <source>
        <strain evidence="21">CCMP291</strain>
    </source>
</reference>
<dbReference type="GO" id="GO:0036503">
    <property type="term" value="P:ERAD pathway"/>
    <property type="evidence" value="ECO:0007669"/>
    <property type="project" value="TreeGrafter"/>
</dbReference>
<keyword evidence="9" id="KW-0106">Calcium</keyword>
<keyword evidence="21" id="KW-1185">Reference proteome</keyword>
<feature type="transmembrane region" description="Helical" evidence="18">
    <location>
        <begin position="452"/>
        <end position="471"/>
    </location>
</feature>
<protein>
    <submittedName>
        <fullName evidence="20">Calnexin</fullName>
    </submittedName>
</protein>
<evidence type="ECO:0000256" key="10">
    <source>
        <dbReference type="ARBA" id="ARBA00022989"/>
    </source>
</evidence>
<feature type="chain" id="PRO_5005395243" evidence="18">
    <location>
        <begin position="20"/>
        <end position="484"/>
    </location>
</feature>
<dbReference type="EMBL" id="JWZX01001639">
    <property type="protein sequence ID" value="KOO32962.1"/>
    <property type="molecule type" value="Genomic_DNA"/>
</dbReference>
<keyword evidence="6" id="KW-0430">Lectin</keyword>
<keyword evidence="11 18" id="KW-0472">Membrane</keyword>
<dbReference type="GO" id="GO:0030246">
    <property type="term" value="F:carbohydrate binding"/>
    <property type="evidence" value="ECO:0007669"/>
    <property type="project" value="UniProtKB-KW"/>
</dbReference>
<feature type="disulfide bond" evidence="17">
    <location>
        <begin position="117"/>
        <end position="151"/>
    </location>
</feature>
<feature type="non-terminal residue" evidence="20">
    <location>
        <position position="484"/>
    </location>
</feature>
<evidence type="ECO:0000256" key="11">
    <source>
        <dbReference type="ARBA" id="ARBA00023136"/>
    </source>
</evidence>
<comment type="function">
    <text evidence="15">Calcium-binding protein that interacts with newly synthesized monoglucosylated glycoproteins in the endoplasmic reticulum. It may act in assisting protein assembly and/or in the retention within the ER of unassembled protein subunits. It seems to play a major role in the quality control apparatus of the ER by the retention of incorrectly folded proteins.</text>
</comment>
<dbReference type="InterPro" id="IPR013320">
    <property type="entry name" value="ConA-like_dom_sf"/>
</dbReference>
<dbReference type="SUPFAM" id="SSF63887">
    <property type="entry name" value="P-domain of calnexin/calreticulin"/>
    <property type="match status" value="1"/>
</dbReference>
<keyword evidence="5 18" id="KW-0732">Signal</keyword>
<dbReference type="GO" id="GO:0006457">
    <property type="term" value="P:protein folding"/>
    <property type="evidence" value="ECO:0007669"/>
    <property type="project" value="InterPro"/>
</dbReference>
<evidence type="ECO:0000256" key="9">
    <source>
        <dbReference type="ARBA" id="ARBA00022837"/>
    </source>
</evidence>
<comment type="similarity">
    <text evidence="2 18">Belongs to the calreticulin family.</text>
</comment>
<evidence type="ECO:0000256" key="6">
    <source>
        <dbReference type="ARBA" id="ARBA00022734"/>
    </source>
</evidence>
<dbReference type="OrthoDB" id="1938156at2759"/>
<organism evidence="20 21">
    <name type="scientific">Chrysochromulina tobinii</name>
    <dbReference type="NCBI Taxonomy" id="1460289"/>
    <lineage>
        <taxon>Eukaryota</taxon>
        <taxon>Haptista</taxon>
        <taxon>Haptophyta</taxon>
        <taxon>Prymnesiophyceae</taxon>
        <taxon>Prymnesiales</taxon>
        <taxon>Chrysochromulinaceae</taxon>
        <taxon>Chrysochromulina</taxon>
    </lineage>
</organism>
<evidence type="ECO:0000256" key="12">
    <source>
        <dbReference type="ARBA" id="ARBA00023157"/>
    </source>
</evidence>
<feature type="signal peptide" evidence="18">
    <location>
        <begin position="1"/>
        <end position="19"/>
    </location>
</feature>
<evidence type="ECO:0000256" key="3">
    <source>
        <dbReference type="ARBA" id="ARBA00022692"/>
    </source>
</evidence>
<evidence type="ECO:0000256" key="7">
    <source>
        <dbReference type="ARBA" id="ARBA00022737"/>
    </source>
</evidence>
<dbReference type="GO" id="GO:0005509">
    <property type="term" value="F:calcium ion binding"/>
    <property type="evidence" value="ECO:0007669"/>
    <property type="project" value="InterPro"/>
</dbReference>
<dbReference type="PANTHER" id="PTHR11073">
    <property type="entry name" value="CALRETICULIN AND CALNEXIN"/>
    <property type="match status" value="1"/>
</dbReference>
<keyword evidence="12 17" id="KW-1015">Disulfide bond</keyword>
<dbReference type="InterPro" id="IPR001580">
    <property type="entry name" value="Calret/calnex"/>
</dbReference>
<dbReference type="PANTHER" id="PTHR11073:SF1">
    <property type="entry name" value="CALNEXIN 14D-RELATED"/>
    <property type="match status" value="1"/>
</dbReference>
<evidence type="ECO:0000256" key="1">
    <source>
        <dbReference type="ARBA" id="ARBA00004389"/>
    </source>
</evidence>
<dbReference type="FunFam" id="2.60.120.200:FF:000048">
    <property type="entry name" value="Calnexin homolog"/>
    <property type="match status" value="1"/>
</dbReference>
<dbReference type="Proteomes" id="UP000037460">
    <property type="component" value="Unassembled WGS sequence"/>
</dbReference>
<evidence type="ECO:0000313" key="21">
    <source>
        <dbReference type="Proteomes" id="UP000037460"/>
    </source>
</evidence>
<dbReference type="PRINTS" id="PR00626">
    <property type="entry name" value="CALRETICULIN"/>
</dbReference>
<gene>
    <name evidence="20" type="ORF">Ctob_014953</name>
</gene>
<evidence type="ECO:0000256" key="4">
    <source>
        <dbReference type="ARBA" id="ARBA00022723"/>
    </source>
</evidence>
<evidence type="ECO:0000256" key="2">
    <source>
        <dbReference type="ARBA" id="ARBA00010983"/>
    </source>
</evidence>
<evidence type="ECO:0000256" key="19">
    <source>
        <dbReference type="SAM" id="MobiDB-lite"/>
    </source>
</evidence>
<keyword evidence="7" id="KW-0677">Repeat</keyword>
<accession>A0A0M0K314</accession>
<keyword evidence="3 18" id="KW-0812">Transmembrane</keyword>
<dbReference type="AlphaFoldDB" id="A0A0M0K314"/>
<sequence length="484" mass="52971">MRFLLVCVAALAFAEEAAEEAVPAGEIPATVEGAFFFEPFLGSWQETWKVSKDADFSGRWNLEPYADDKLIPGDKGLVVGDQARKHAVSTLFEKPFVPETAGLVVQYELQLKNGLTCGGAYLKLLTSTEALDAEGFKAETPYTLMFGPDRCGETNKVHFILRHKSPKTGEWEEKHLVTPPKPATDKEVHLYTAIVGTDNMVKILVDNKEVKTASLTSDSDFAPPINPPKVIDDPSDSKPADWVDEAKMDEPGATKPADWDEDAPMQIPDPAKSKPAEWLDDAPELVPDSSAEKPSDWDAEEDGEWEAPLIPNPDCAKHGCGEWKAPMISNPEYKGKWYAPKVDNPAYKGVWTPRKVDNPNYFEDSKPYAMAPIGGIGIELWTMQDGILFDNVLLASDPAVAKAVAAKTFDVRKAAEAASKGTKRDNEREEGFVGSVKYYAKQAYYYTLETPLIVLGSALIGLVPIIFLLCCRGGGTKDKDGPAP</sequence>
<keyword evidence="13" id="KW-0325">Glycoprotein</keyword>
<keyword evidence="10 18" id="KW-1133">Transmembrane helix</keyword>
<evidence type="ECO:0000256" key="8">
    <source>
        <dbReference type="ARBA" id="ARBA00022824"/>
    </source>
</evidence>